<evidence type="ECO:0000256" key="2">
    <source>
        <dbReference type="ARBA" id="ARBA00022932"/>
    </source>
</evidence>
<keyword evidence="2" id="KW-0239">DNA-directed DNA polymerase</keyword>
<proteinExistence type="predicted"/>
<keyword evidence="4" id="KW-0808">Transferase</keyword>
<accession>A0A8D9NB11</accession>
<organism evidence="4 5">
    <name type="scientific">Candidatus Portiera aleyrodidarum</name>
    <name type="common">primary endosymbiont of Bemisia tabaci</name>
    <dbReference type="NCBI Taxonomy" id="91844"/>
    <lineage>
        <taxon>Bacteria</taxon>
        <taxon>Pseudomonadati</taxon>
        <taxon>Pseudomonadota</taxon>
        <taxon>Gammaproteobacteria</taxon>
        <taxon>Candidatus Johnevansiales</taxon>
        <taxon>Candidatus Johnevansiaceae</taxon>
        <taxon>Candidatus Portiera</taxon>
    </lineage>
</organism>
<dbReference type="GO" id="GO:0006261">
    <property type="term" value="P:DNA-templated DNA replication"/>
    <property type="evidence" value="ECO:0007669"/>
    <property type="project" value="TreeGrafter"/>
</dbReference>
<reference evidence="4 5" key="1">
    <citation type="journal article" date="2015" name="Genome Biol. Evol.">
        <title>Genome evolution in the primary endosymbiont of whiteflies sheds light on their divergence.</title>
        <authorList>
            <person name="Santos-Garcia D."/>
            <person name="Vargas-Chavez C."/>
            <person name="Moya A."/>
            <person name="Latorre A."/>
            <person name="Silva"/>
            <person name="F J."/>
        </authorList>
    </citation>
    <scope>NUCLEOTIDE SEQUENCE [LARGE SCALE GENOMIC DNA]</scope>
    <source>
        <strain evidence="5">AD-VLC</strain>
    </source>
</reference>
<sequence length="332" mass="39189">MNKKNIFLPLPWHKNKLKKILFLIKKKISPHALLLLGQKGIGKNKFAKILISIIVCSNFNNKYKISNSSCGNCNKCLMWINGYHPNVRKYTIKINIDSIRILNKFIEKTSQYDSYRIIFIKNANYMTIEAANALLKNLEEPGERILFILTSNFLLLPTIKSRCCKIFFKPIYKKKFLVWIASHIYYSAESNIFLNLTCNNPLLATNINYILKLRQIINIIFFNLINGSEPLNEIKKINIKYINLIFDFGIIFIEDIIRLLSGIKNIKNYDNISLYIILIKKNILLNNWFKLLNITYKKRKIFINNKNINKKLLLETWFIKITNFLFNKVYKE</sequence>
<evidence type="ECO:0000313" key="4">
    <source>
        <dbReference type="EMBL" id="CEI58591.1"/>
    </source>
</evidence>
<keyword evidence="4" id="KW-0548">Nucleotidyltransferase</keyword>
<dbReference type="AlphaFoldDB" id="A0A8D9NB11"/>
<evidence type="ECO:0000256" key="1">
    <source>
        <dbReference type="ARBA" id="ARBA00012417"/>
    </source>
</evidence>
<protein>
    <recommendedName>
        <fullName evidence="1">DNA-directed DNA polymerase</fullName>
        <ecNumber evidence="1">2.7.7.7</ecNumber>
    </recommendedName>
</protein>
<gene>
    <name evidence="4" type="primary">holB</name>
    <name evidence="4" type="ORF">PAD_040</name>
</gene>
<evidence type="ECO:0000256" key="3">
    <source>
        <dbReference type="ARBA" id="ARBA00049244"/>
    </source>
</evidence>
<dbReference type="InterPro" id="IPR050238">
    <property type="entry name" value="DNA_Rep/Repair_Clamp_Loader"/>
</dbReference>
<dbReference type="RefSeq" id="WP_219848730.1">
    <property type="nucleotide sequence ID" value="NZ_LN649255.1"/>
</dbReference>
<dbReference type="GO" id="GO:0003887">
    <property type="term" value="F:DNA-directed DNA polymerase activity"/>
    <property type="evidence" value="ECO:0007669"/>
    <property type="project" value="UniProtKB-KW"/>
</dbReference>
<dbReference type="Gene3D" id="1.20.272.10">
    <property type="match status" value="1"/>
</dbReference>
<dbReference type="PANTHER" id="PTHR11669">
    <property type="entry name" value="REPLICATION FACTOR C / DNA POLYMERASE III GAMMA-TAU SUBUNIT"/>
    <property type="match status" value="1"/>
</dbReference>
<dbReference type="Pfam" id="PF13177">
    <property type="entry name" value="DNA_pol3_delta2"/>
    <property type="match status" value="1"/>
</dbReference>
<dbReference type="Gene3D" id="3.40.50.300">
    <property type="entry name" value="P-loop containing nucleotide triphosphate hydrolases"/>
    <property type="match status" value="1"/>
</dbReference>
<dbReference type="EC" id="2.7.7.7" evidence="1"/>
<dbReference type="InterPro" id="IPR027417">
    <property type="entry name" value="P-loop_NTPase"/>
</dbReference>
<evidence type="ECO:0000313" key="5">
    <source>
        <dbReference type="Proteomes" id="UP000032800"/>
    </source>
</evidence>
<dbReference type="KEGG" id="plc:PAD_040"/>
<dbReference type="SUPFAM" id="SSF52540">
    <property type="entry name" value="P-loop containing nucleoside triphosphate hydrolases"/>
    <property type="match status" value="1"/>
</dbReference>
<dbReference type="PANTHER" id="PTHR11669:SF8">
    <property type="entry name" value="DNA POLYMERASE III SUBUNIT DELTA"/>
    <property type="match status" value="1"/>
</dbReference>
<dbReference type="Proteomes" id="UP000032800">
    <property type="component" value="Chromosome I"/>
</dbReference>
<dbReference type="EMBL" id="LN649255">
    <property type="protein sequence ID" value="CEI58591.1"/>
    <property type="molecule type" value="Genomic_DNA"/>
</dbReference>
<name>A0A8D9NB11_9GAMM</name>
<comment type="catalytic activity">
    <reaction evidence="3">
        <text>DNA(n) + a 2'-deoxyribonucleoside 5'-triphosphate = DNA(n+1) + diphosphate</text>
        <dbReference type="Rhea" id="RHEA:22508"/>
        <dbReference type="Rhea" id="RHEA-COMP:17339"/>
        <dbReference type="Rhea" id="RHEA-COMP:17340"/>
        <dbReference type="ChEBI" id="CHEBI:33019"/>
        <dbReference type="ChEBI" id="CHEBI:61560"/>
        <dbReference type="ChEBI" id="CHEBI:173112"/>
        <dbReference type="EC" id="2.7.7.7"/>
    </reaction>
</comment>